<keyword evidence="1" id="KW-0479">Metal-binding</keyword>
<comment type="caution">
    <text evidence="4">The sequence shown here is derived from an EMBL/GenBank/DDBJ whole genome shotgun (WGS) entry which is preliminary data.</text>
</comment>
<feature type="region of interest" description="Disordered" evidence="2">
    <location>
        <begin position="1"/>
        <end position="25"/>
    </location>
</feature>
<dbReference type="GO" id="GO:0003887">
    <property type="term" value="F:DNA-directed DNA polymerase activity"/>
    <property type="evidence" value="ECO:0007669"/>
    <property type="project" value="UniProtKB-KW"/>
</dbReference>
<evidence type="ECO:0000256" key="2">
    <source>
        <dbReference type="SAM" id="MobiDB-lite"/>
    </source>
</evidence>
<dbReference type="GO" id="GO:0006297">
    <property type="term" value="P:nucleotide-excision repair, DNA gap filling"/>
    <property type="evidence" value="ECO:0007669"/>
    <property type="project" value="TreeGrafter"/>
</dbReference>
<comment type="catalytic activity">
    <reaction evidence="1">
        <text>DNA(n) + a 2'-deoxyribonucleoside 5'-triphosphate = DNA(n+1) + diphosphate</text>
        <dbReference type="Rhea" id="RHEA:22508"/>
        <dbReference type="Rhea" id="RHEA-COMP:17339"/>
        <dbReference type="Rhea" id="RHEA-COMP:17340"/>
        <dbReference type="ChEBI" id="CHEBI:33019"/>
        <dbReference type="ChEBI" id="CHEBI:61560"/>
        <dbReference type="ChEBI" id="CHEBI:173112"/>
        <dbReference type="EC" id="2.7.7.7"/>
    </reaction>
</comment>
<keyword evidence="1" id="KW-0862">Zinc</keyword>
<accession>A0AAD3HHI8</accession>
<comment type="function">
    <text evidence="1">DNA polymerase II participates in chromosomal DNA replication.</text>
</comment>
<keyword evidence="1" id="KW-0539">Nucleus</keyword>
<comment type="similarity">
    <text evidence="1">Belongs to the DNA polymerase type-B family.</text>
</comment>
<feature type="non-terminal residue" evidence="4">
    <location>
        <position position="221"/>
    </location>
</feature>
<dbReference type="Proteomes" id="UP001054857">
    <property type="component" value="Unassembled WGS sequence"/>
</dbReference>
<dbReference type="InterPro" id="IPR029703">
    <property type="entry name" value="POL2"/>
</dbReference>
<organism evidence="4 5">
    <name type="scientific">Astrephomene gubernaculifera</name>
    <dbReference type="NCBI Taxonomy" id="47775"/>
    <lineage>
        <taxon>Eukaryota</taxon>
        <taxon>Viridiplantae</taxon>
        <taxon>Chlorophyta</taxon>
        <taxon>core chlorophytes</taxon>
        <taxon>Chlorophyceae</taxon>
        <taxon>CS clade</taxon>
        <taxon>Chlamydomonadales</taxon>
        <taxon>Astrephomenaceae</taxon>
        <taxon>Astrephomene</taxon>
    </lineage>
</organism>
<dbReference type="Pfam" id="PF08490">
    <property type="entry name" value="DUF1744"/>
    <property type="match status" value="1"/>
</dbReference>
<keyword evidence="1" id="KW-0808">Transferase</keyword>
<dbReference type="PANTHER" id="PTHR10670:SF0">
    <property type="entry name" value="DNA POLYMERASE EPSILON CATALYTIC SUBUNIT A"/>
    <property type="match status" value="1"/>
</dbReference>
<keyword evidence="1" id="KW-0239">DNA-directed DNA polymerase</keyword>
<feature type="non-terminal residue" evidence="4">
    <location>
        <position position="1"/>
    </location>
</feature>
<comment type="cofactor">
    <cofactor evidence="1">
        <name>[4Fe-4S] cluster</name>
        <dbReference type="ChEBI" id="CHEBI:49883"/>
    </cofactor>
</comment>
<dbReference type="GO" id="GO:0006287">
    <property type="term" value="P:base-excision repair, gap-filling"/>
    <property type="evidence" value="ECO:0007669"/>
    <property type="project" value="TreeGrafter"/>
</dbReference>
<keyword evidence="1" id="KW-0235">DNA replication</keyword>
<reference evidence="4 5" key="1">
    <citation type="journal article" date="2021" name="Sci. Rep.">
        <title>Genome sequencing of the multicellular alga Astrephomene provides insights into convergent evolution of germ-soma differentiation.</title>
        <authorList>
            <person name="Yamashita S."/>
            <person name="Yamamoto K."/>
            <person name="Matsuzaki R."/>
            <person name="Suzuki S."/>
            <person name="Yamaguchi H."/>
            <person name="Hirooka S."/>
            <person name="Minakuchi Y."/>
            <person name="Miyagishima S."/>
            <person name="Kawachi M."/>
            <person name="Toyoda A."/>
            <person name="Nozaki H."/>
        </authorList>
    </citation>
    <scope>NUCLEOTIDE SEQUENCE [LARGE SCALE GENOMIC DNA]</scope>
    <source>
        <strain evidence="4 5">NIES-4017</strain>
    </source>
</reference>
<dbReference type="GO" id="GO:0000278">
    <property type="term" value="P:mitotic cell cycle"/>
    <property type="evidence" value="ECO:0007669"/>
    <property type="project" value="TreeGrafter"/>
</dbReference>
<keyword evidence="1" id="KW-0238">DNA-binding</keyword>
<dbReference type="PANTHER" id="PTHR10670">
    <property type="entry name" value="DNA POLYMERASE EPSILON CATALYTIC SUBUNIT A"/>
    <property type="match status" value="1"/>
</dbReference>
<evidence type="ECO:0000256" key="1">
    <source>
        <dbReference type="RuleBase" id="RU365029"/>
    </source>
</evidence>
<feature type="compositionally biased region" description="Basic and acidic residues" evidence="2">
    <location>
        <begin position="1"/>
        <end position="12"/>
    </location>
</feature>
<gene>
    <name evidence="4" type="ORF">Agub_g1699</name>
</gene>
<dbReference type="AlphaFoldDB" id="A0AAD3HHI8"/>
<dbReference type="GO" id="GO:0045004">
    <property type="term" value="P:DNA replication proofreading"/>
    <property type="evidence" value="ECO:0007669"/>
    <property type="project" value="TreeGrafter"/>
</dbReference>
<dbReference type="EC" id="2.7.7.7" evidence="1"/>
<proteinExistence type="inferred from homology"/>
<comment type="subcellular location">
    <subcellularLocation>
        <location evidence="1">Nucleus</location>
    </subcellularLocation>
</comment>
<keyword evidence="1" id="KW-0548">Nucleotidyltransferase</keyword>
<keyword evidence="1" id="KW-0004">4Fe-4S</keyword>
<dbReference type="GO" id="GO:0008622">
    <property type="term" value="C:epsilon DNA polymerase complex"/>
    <property type="evidence" value="ECO:0007669"/>
    <property type="project" value="InterPro"/>
</dbReference>
<evidence type="ECO:0000313" key="5">
    <source>
        <dbReference type="Proteomes" id="UP001054857"/>
    </source>
</evidence>
<dbReference type="InterPro" id="IPR013697">
    <property type="entry name" value="DNA_pol_e_suA_C"/>
</dbReference>
<dbReference type="GO" id="GO:0008310">
    <property type="term" value="F:single-stranded DNA 3'-5' DNA exonuclease activity"/>
    <property type="evidence" value="ECO:0007669"/>
    <property type="project" value="TreeGrafter"/>
</dbReference>
<evidence type="ECO:0000259" key="3">
    <source>
        <dbReference type="Pfam" id="PF08490"/>
    </source>
</evidence>
<dbReference type="GO" id="GO:0051539">
    <property type="term" value="F:4 iron, 4 sulfur cluster binding"/>
    <property type="evidence" value="ECO:0007669"/>
    <property type="project" value="UniProtKB-KW"/>
</dbReference>
<keyword evidence="1" id="KW-0411">Iron-sulfur</keyword>
<dbReference type="GO" id="GO:0003677">
    <property type="term" value="F:DNA binding"/>
    <property type="evidence" value="ECO:0007669"/>
    <property type="project" value="UniProtKB-KW"/>
</dbReference>
<dbReference type="GO" id="GO:0008270">
    <property type="term" value="F:zinc ion binding"/>
    <property type="evidence" value="ECO:0007669"/>
    <property type="project" value="UniProtKB-KW"/>
</dbReference>
<keyword evidence="1" id="KW-0863">Zinc-finger</keyword>
<protein>
    <recommendedName>
        <fullName evidence="1">DNA polymerase epsilon catalytic subunit</fullName>
        <ecNumber evidence="1">2.7.7.7</ecNumber>
    </recommendedName>
</protein>
<dbReference type="GO" id="GO:0006272">
    <property type="term" value="P:leading strand elongation"/>
    <property type="evidence" value="ECO:0007669"/>
    <property type="project" value="TreeGrafter"/>
</dbReference>
<name>A0AAD3HHI8_9CHLO</name>
<dbReference type="EMBL" id="BMAR01000001">
    <property type="protein sequence ID" value="GFR41062.1"/>
    <property type="molecule type" value="Genomic_DNA"/>
</dbReference>
<keyword evidence="1" id="KW-0408">Iron</keyword>
<sequence length="221" mass="23827">TGEVGYLDRDPEADPSAAPPPAATTSPLSLQLAGIRHIVLYSSLDGSGRGLFALTLPAAERGVLVVLQPSSAAAREVTPALLERLWREARAAAAAEGGPAEPERLSWEVSYERDALDAGRTLQRALLAYRSSVRYPSLVVVQGPVPSARLQRDLSVLQHFPALDMPCHADDSRYPPLQWQQRAARRALHRCAGAGLWLAERAAMCRYAHAPLANLELDPSA</sequence>
<feature type="domain" description="DNA polymerase epsilon catalytic subunit A C-terminal" evidence="3">
    <location>
        <begin position="99"/>
        <end position="219"/>
    </location>
</feature>
<keyword evidence="5" id="KW-1185">Reference proteome</keyword>
<evidence type="ECO:0000313" key="4">
    <source>
        <dbReference type="EMBL" id="GFR41062.1"/>
    </source>
</evidence>